<feature type="domain" description="STAS" evidence="3">
    <location>
        <begin position="22"/>
        <end position="111"/>
    </location>
</feature>
<dbReference type="EMBL" id="FZOT01000002">
    <property type="protein sequence ID" value="SNS33663.1"/>
    <property type="molecule type" value="Genomic_DNA"/>
</dbReference>
<comment type="similarity">
    <text evidence="1 2">Belongs to the anti-sigma-factor antagonist family.</text>
</comment>
<evidence type="ECO:0000256" key="2">
    <source>
        <dbReference type="RuleBase" id="RU003749"/>
    </source>
</evidence>
<evidence type="ECO:0000313" key="5">
    <source>
        <dbReference type="Proteomes" id="UP000198284"/>
    </source>
</evidence>
<reference evidence="4 5" key="1">
    <citation type="submission" date="2017-06" db="EMBL/GenBank/DDBJ databases">
        <authorList>
            <person name="Kim H.J."/>
            <person name="Triplett B.A."/>
        </authorList>
    </citation>
    <scope>NUCLEOTIDE SEQUENCE [LARGE SCALE GENOMIC DNA]</scope>
    <source>
        <strain evidence="4 5">U15</strain>
    </source>
</reference>
<evidence type="ECO:0000259" key="3">
    <source>
        <dbReference type="PROSITE" id="PS50801"/>
    </source>
</evidence>
<dbReference type="Gene3D" id="3.30.750.24">
    <property type="entry name" value="STAS domain"/>
    <property type="match status" value="1"/>
</dbReference>
<keyword evidence="5" id="KW-1185">Reference proteome</keyword>
<dbReference type="NCBIfam" id="TIGR00377">
    <property type="entry name" value="ant_ant_sig"/>
    <property type="match status" value="1"/>
</dbReference>
<evidence type="ECO:0000256" key="1">
    <source>
        <dbReference type="ARBA" id="ARBA00009013"/>
    </source>
</evidence>
<name>A0A239DPJ0_9BURK</name>
<evidence type="ECO:0000313" key="4">
    <source>
        <dbReference type="EMBL" id="SNS33663.1"/>
    </source>
</evidence>
<protein>
    <recommendedName>
        <fullName evidence="2">Anti-sigma factor antagonist</fullName>
    </recommendedName>
</protein>
<dbReference type="SUPFAM" id="SSF52091">
    <property type="entry name" value="SpoIIaa-like"/>
    <property type="match status" value="1"/>
</dbReference>
<dbReference type="InterPro" id="IPR003658">
    <property type="entry name" value="Anti-sigma_ant"/>
</dbReference>
<accession>A0A239DPJ0</accession>
<dbReference type="RefSeq" id="WP_217900129.1">
    <property type="nucleotide sequence ID" value="NZ_FZOT01000002.1"/>
</dbReference>
<dbReference type="GO" id="GO:0043856">
    <property type="term" value="F:anti-sigma factor antagonist activity"/>
    <property type="evidence" value="ECO:0007669"/>
    <property type="project" value="InterPro"/>
</dbReference>
<dbReference type="InterPro" id="IPR002645">
    <property type="entry name" value="STAS_dom"/>
</dbReference>
<proteinExistence type="inferred from homology"/>
<dbReference type="Pfam" id="PF01740">
    <property type="entry name" value="STAS"/>
    <property type="match status" value="1"/>
</dbReference>
<dbReference type="Proteomes" id="UP000198284">
    <property type="component" value="Unassembled WGS sequence"/>
</dbReference>
<dbReference type="PANTHER" id="PTHR33495">
    <property type="entry name" value="ANTI-SIGMA FACTOR ANTAGONIST TM_1081-RELATED-RELATED"/>
    <property type="match status" value="1"/>
</dbReference>
<dbReference type="InterPro" id="IPR036513">
    <property type="entry name" value="STAS_dom_sf"/>
</dbReference>
<dbReference type="CDD" id="cd07043">
    <property type="entry name" value="STAS_anti-anti-sigma_factors"/>
    <property type="match status" value="1"/>
</dbReference>
<sequence>MSMIDLSKEGEVAVARLQMKRLDAANALAFKEAMVERIQAGEQRLVLDMEGVDFVDSSGLGALVSVLKALGGKGAVVICNVRGNVQNLFKLTRMDKVFAILPSRDEAVQRARG</sequence>
<dbReference type="PROSITE" id="PS50801">
    <property type="entry name" value="STAS"/>
    <property type="match status" value="1"/>
</dbReference>
<gene>
    <name evidence="4" type="ORF">SAMN06265795_102271</name>
</gene>
<organism evidence="4 5">
    <name type="scientific">Noviherbaspirillum humi</name>
    <dbReference type="NCBI Taxonomy" id="1688639"/>
    <lineage>
        <taxon>Bacteria</taxon>
        <taxon>Pseudomonadati</taxon>
        <taxon>Pseudomonadota</taxon>
        <taxon>Betaproteobacteria</taxon>
        <taxon>Burkholderiales</taxon>
        <taxon>Oxalobacteraceae</taxon>
        <taxon>Noviherbaspirillum</taxon>
    </lineage>
</organism>
<dbReference type="AlphaFoldDB" id="A0A239DPJ0"/>
<dbReference type="PANTHER" id="PTHR33495:SF2">
    <property type="entry name" value="ANTI-SIGMA FACTOR ANTAGONIST TM_1081-RELATED"/>
    <property type="match status" value="1"/>
</dbReference>